<dbReference type="Pfam" id="PF02585">
    <property type="entry name" value="PIG-L"/>
    <property type="match status" value="1"/>
</dbReference>
<dbReference type="PANTHER" id="PTHR12993">
    <property type="entry name" value="N-ACETYLGLUCOSAMINYL-PHOSPHATIDYLINOSITOL DE-N-ACETYLASE-RELATED"/>
    <property type="match status" value="1"/>
</dbReference>
<gene>
    <name evidence="2" type="ORF">SAMN05421771_3769</name>
</gene>
<dbReference type="Gene3D" id="3.40.50.10320">
    <property type="entry name" value="LmbE-like"/>
    <property type="match status" value="1"/>
</dbReference>
<keyword evidence="1" id="KW-0732">Signal</keyword>
<dbReference type="RefSeq" id="WP_175529139.1">
    <property type="nucleotide sequence ID" value="NZ_FOZL01000002.1"/>
</dbReference>
<accession>A0A1I6MYC4</accession>
<proteinExistence type="predicted"/>
<dbReference type="Proteomes" id="UP000199024">
    <property type="component" value="Unassembled WGS sequence"/>
</dbReference>
<dbReference type="InterPro" id="IPR024078">
    <property type="entry name" value="LmbE-like_dom_sf"/>
</dbReference>
<sequence>MAPQSSYALLSRRSLAVASSLLLAAVAFAQKPAPTPDPANLAGEQVSAPALADTLPINHGAPALAQLLKKLRTRASLMMIVAHPDDEDGGMLTYESRGQGVRTAMLTLTRGEGGQNLMTADFNDALGLIRTQELLAADRYMGVDQFFGSVVDFGFSKTPEETLAQWTHKRVLYDTVRAVRLYRPLVLTSTWIGGVTDGHGHHQVSGQMNQEVFTAAADPNVFPEMGLPPWAPLKVYARQPFARIGPEGMFDYATGKSTPARFYNYVTKQWTATPPAANVLIPEGTPSSDPGMDGDTYLQFARKGLALQKTQNGGATRQPRATAYDAPYTRYGSRVPAKDKEQSFFEGIDISLPGIATLAPDAPASLRTTLQSIDAKIAEAQKLFSVEHPETTAAPLREALKTLDTLLVATDSGTLADDQKFNVLHELRIKRVQLNNALLLAHGITLTATLDQPEAGQHLLSTQKNIFYKVKLSNDGPDPIELDNTHVSVLTGTIESTLKPHTSPEALREIQIAQVLPPTRPYFTRPGIEQPFYDIADPALRDAPATPLPLVTSQPFNDQGVPLEIKAIVGYASGPEQGQPVVIVPPVSVALNHAAGIVSPAERSFPLITHTTVQIDDSLTATHRPPAAPQSAAATAVLRLTDKAPILIHPALVNLAATHAGPAVESTFTVTPKTIVAGSIVHLSASVTYEGREYAEGFRPVGYSTLPATNQYTPATYKATAVDVVTAPHLKIAYLPGTGDDVAAYLPNLGVKPTILSVTDLANLSQYDAVLLGVRAYAAHPELSNSKALLDYAKAGGVVIVQYNTARYGSDQSPYPIEVPGDSAHNVVVEAQPVQILAPNAPLMSWPNKLTADDFKGWNEELGHGFASSWDNHFDALTETHDPDQDPQKGGLLYARTGRGAYVYLAYALYRQLPEGVPGAYRLLANLISLPKNPASGIQPVAR</sequence>
<dbReference type="SUPFAM" id="SSF102588">
    <property type="entry name" value="LmbE-like"/>
    <property type="match status" value="1"/>
</dbReference>
<evidence type="ECO:0000256" key="1">
    <source>
        <dbReference type="SAM" id="SignalP"/>
    </source>
</evidence>
<organism evidence="2 3">
    <name type="scientific">Granulicella pectinivorans</name>
    <dbReference type="NCBI Taxonomy" id="474950"/>
    <lineage>
        <taxon>Bacteria</taxon>
        <taxon>Pseudomonadati</taxon>
        <taxon>Acidobacteriota</taxon>
        <taxon>Terriglobia</taxon>
        <taxon>Terriglobales</taxon>
        <taxon>Acidobacteriaceae</taxon>
        <taxon>Granulicella</taxon>
    </lineage>
</organism>
<dbReference type="STRING" id="474950.SAMN05421771_3769"/>
<name>A0A1I6MYC4_9BACT</name>
<keyword evidence="3" id="KW-1185">Reference proteome</keyword>
<feature type="chain" id="PRO_5011676859" evidence="1">
    <location>
        <begin position="30"/>
        <end position="943"/>
    </location>
</feature>
<feature type="signal peptide" evidence="1">
    <location>
        <begin position="1"/>
        <end position="29"/>
    </location>
</feature>
<evidence type="ECO:0000313" key="2">
    <source>
        <dbReference type="EMBL" id="SFS20693.1"/>
    </source>
</evidence>
<dbReference type="SUPFAM" id="SSF52317">
    <property type="entry name" value="Class I glutamine amidotransferase-like"/>
    <property type="match status" value="1"/>
</dbReference>
<dbReference type="PANTHER" id="PTHR12993:SF11">
    <property type="entry name" value="N-ACETYLGLUCOSAMINYL-PHOSPHATIDYLINOSITOL DE-N-ACETYLASE"/>
    <property type="match status" value="1"/>
</dbReference>
<dbReference type="Gene3D" id="3.40.50.880">
    <property type="match status" value="1"/>
</dbReference>
<dbReference type="InterPro" id="IPR003737">
    <property type="entry name" value="GlcNAc_PI_deacetylase-related"/>
</dbReference>
<dbReference type="EMBL" id="FOZL01000002">
    <property type="protein sequence ID" value="SFS20693.1"/>
    <property type="molecule type" value="Genomic_DNA"/>
</dbReference>
<reference evidence="2 3" key="1">
    <citation type="submission" date="2016-10" db="EMBL/GenBank/DDBJ databases">
        <authorList>
            <person name="de Groot N.N."/>
        </authorList>
    </citation>
    <scope>NUCLEOTIDE SEQUENCE [LARGE SCALE GENOMIC DNA]</scope>
    <source>
        <strain evidence="2 3">DSM 21001</strain>
    </source>
</reference>
<evidence type="ECO:0000313" key="3">
    <source>
        <dbReference type="Proteomes" id="UP000199024"/>
    </source>
</evidence>
<dbReference type="InterPro" id="IPR029062">
    <property type="entry name" value="Class_I_gatase-like"/>
</dbReference>
<protein>
    <submittedName>
        <fullName evidence="2">N-acetylglucosaminyl deacetylase, LmbE family</fullName>
    </submittedName>
</protein>
<dbReference type="GO" id="GO:0016811">
    <property type="term" value="F:hydrolase activity, acting on carbon-nitrogen (but not peptide) bonds, in linear amides"/>
    <property type="evidence" value="ECO:0007669"/>
    <property type="project" value="TreeGrafter"/>
</dbReference>
<dbReference type="AlphaFoldDB" id="A0A1I6MYC4"/>